<accession>A0ABD1YRT0</accession>
<dbReference type="EMBL" id="JBHFFA010000003">
    <property type="protein sequence ID" value="KAL2633481.1"/>
    <property type="molecule type" value="Genomic_DNA"/>
</dbReference>
<name>A0ABD1YRT0_9MARC</name>
<evidence type="ECO:0000313" key="2">
    <source>
        <dbReference type="EMBL" id="KAL2633481.1"/>
    </source>
</evidence>
<evidence type="ECO:0000256" key="1">
    <source>
        <dbReference type="SAM" id="MobiDB-lite"/>
    </source>
</evidence>
<sequence>MYQFFNTSHVPPLDNHPINKHTGRVDCEEDNDNKMLYKEDISKSLSSPFVYGTSEPNSPVVQEPSSCGSLNDAGTSCLAGPEEIGAIESLLRDHVPCSPSLSNPDADCSNSCLRRHDEVGIETPVIEKVPASPTPRVLSALPSHLKQHGRRQSK</sequence>
<feature type="compositionally biased region" description="Polar residues" evidence="1">
    <location>
        <begin position="54"/>
        <end position="73"/>
    </location>
</feature>
<feature type="compositionally biased region" description="Basic residues" evidence="1">
    <location>
        <begin position="145"/>
        <end position="154"/>
    </location>
</feature>
<feature type="region of interest" description="Disordered" evidence="1">
    <location>
        <begin position="129"/>
        <end position="154"/>
    </location>
</feature>
<evidence type="ECO:0000313" key="3">
    <source>
        <dbReference type="Proteomes" id="UP001605036"/>
    </source>
</evidence>
<feature type="region of interest" description="Disordered" evidence="1">
    <location>
        <begin position="48"/>
        <end position="73"/>
    </location>
</feature>
<comment type="caution">
    <text evidence="2">The sequence shown here is derived from an EMBL/GenBank/DDBJ whole genome shotgun (WGS) entry which is preliminary data.</text>
</comment>
<protein>
    <submittedName>
        <fullName evidence="2">Uncharacterized protein</fullName>
    </submittedName>
</protein>
<keyword evidence="3" id="KW-1185">Reference proteome</keyword>
<dbReference type="AlphaFoldDB" id="A0ABD1YRT0"/>
<organism evidence="2 3">
    <name type="scientific">Riccia fluitans</name>
    <dbReference type="NCBI Taxonomy" id="41844"/>
    <lineage>
        <taxon>Eukaryota</taxon>
        <taxon>Viridiplantae</taxon>
        <taxon>Streptophyta</taxon>
        <taxon>Embryophyta</taxon>
        <taxon>Marchantiophyta</taxon>
        <taxon>Marchantiopsida</taxon>
        <taxon>Marchantiidae</taxon>
        <taxon>Marchantiales</taxon>
        <taxon>Ricciaceae</taxon>
        <taxon>Riccia</taxon>
    </lineage>
</organism>
<dbReference type="Proteomes" id="UP001605036">
    <property type="component" value="Unassembled WGS sequence"/>
</dbReference>
<gene>
    <name evidence="2" type="ORF">R1flu_004960</name>
</gene>
<proteinExistence type="predicted"/>
<reference evidence="2 3" key="1">
    <citation type="submission" date="2024-09" db="EMBL/GenBank/DDBJ databases">
        <title>Chromosome-scale assembly of Riccia fluitans.</title>
        <authorList>
            <person name="Paukszto L."/>
            <person name="Sawicki J."/>
            <person name="Karawczyk K."/>
            <person name="Piernik-Szablinska J."/>
            <person name="Szczecinska M."/>
            <person name="Mazdziarz M."/>
        </authorList>
    </citation>
    <scope>NUCLEOTIDE SEQUENCE [LARGE SCALE GENOMIC DNA]</scope>
    <source>
        <strain evidence="2">Rf_01</strain>
        <tissue evidence="2">Aerial parts of the thallus</tissue>
    </source>
</reference>